<dbReference type="GO" id="GO:0004497">
    <property type="term" value="F:monooxygenase activity"/>
    <property type="evidence" value="ECO:0007669"/>
    <property type="project" value="UniProtKB-KW"/>
</dbReference>
<evidence type="ECO:0000313" key="8">
    <source>
        <dbReference type="EMBL" id="ABX04667.1"/>
    </source>
</evidence>
<gene>
    <name evidence="8" type="ordered locus">Haur_2024</name>
</gene>
<evidence type="ECO:0000256" key="5">
    <source>
        <dbReference type="ARBA" id="ARBA00033748"/>
    </source>
</evidence>
<proteinExistence type="inferred from homology"/>
<protein>
    <submittedName>
        <fullName evidence="8">Xenobiotic compound monooxygenase, DszA family, A subunit</fullName>
    </submittedName>
</protein>
<dbReference type="NCBIfam" id="TIGR03860">
    <property type="entry name" value="FMN_nitrolo"/>
    <property type="match status" value="1"/>
</dbReference>
<feature type="binding site" evidence="6">
    <location>
        <position position="102"/>
    </location>
    <ligand>
        <name>FMN</name>
        <dbReference type="ChEBI" id="CHEBI:58210"/>
    </ligand>
</feature>
<evidence type="ECO:0000256" key="6">
    <source>
        <dbReference type="PIRSR" id="PIRSR000337-1"/>
    </source>
</evidence>
<dbReference type="Pfam" id="PF00296">
    <property type="entry name" value="Bac_luciferase"/>
    <property type="match status" value="1"/>
</dbReference>
<dbReference type="InterPro" id="IPR051260">
    <property type="entry name" value="Diverse_substr_monoxygenases"/>
</dbReference>
<dbReference type="BioCyc" id="HAUR316274:GHYA-2053-MONOMER"/>
<feature type="binding site" evidence="6">
    <location>
        <position position="156"/>
    </location>
    <ligand>
        <name>FMN</name>
        <dbReference type="ChEBI" id="CHEBI:58210"/>
    </ligand>
</feature>
<dbReference type="EMBL" id="CP000875">
    <property type="protein sequence ID" value="ABX04667.1"/>
    <property type="molecule type" value="Genomic_DNA"/>
</dbReference>
<dbReference type="PIRSF" id="PIRSF000337">
    <property type="entry name" value="NTA_MOA"/>
    <property type="match status" value="1"/>
</dbReference>
<dbReference type="InParanoid" id="A9AVH6"/>
<sequence>MKPQRQMKLGAFLPAPGHHVAAWRHPNTPANAGLEIQHYTQVAQTAERGKFDMLFLSDGVGIRTHYKDEDELSRWGRIVQFEPLTLLSALAMVTQKIGLTATASTTYNEPFHIARKFASLDFLSNGRAGWNVVTSVTDVEAQNFNLQHQPDHATRYRRAREFMDVVTGLWDSWEDDAFIFDKATGRYFEPQKLHMLHHRGEFFQVRGPLNLARSPQGYPVIVQAGSSEDGQDFAAQWAEVIFTAHQTLEQAQTFYRGIKGQMIKHGRSPEQAKVMPGVFAVVGQTRAEAEAKYAILQELVDPVVGLGLLTGLLGDVDISGYPLDGPLPELPETQGSTSRQKLVYEQAQRQGLTIRQLYLSVAGGRGHRFILGTPSEIANQLEDWFVNEAADGFNIMPPSLPDGLNDFVDLVIPELQRRGLFRTDYEGTTLRDHLGLDRPLNRPNKSTAERATLAIARGAE</sequence>
<evidence type="ECO:0000256" key="2">
    <source>
        <dbReference type="ARBA" id="ARBA00022643"/>
    </source>
</evidence>
<feature type="binding site" evidence="6">
    <location>
        <position position="58"/>
    </location>
    <ligand>
        <name>FMN</name>
        <dbReference type="ChEBI" id="CHEBI:58210"/>
    </ligand>
</feature>
<comment type="similarity">
    <text evidence="5">Belongs to the NtaA/SnaA/DszA monooxygenase family.</text>
</comment>
<dbReference type="CDD" id="cd01095">
    <property type="entry name" value="Nitrilotriacetate_monoxgenase"/>
    <property type="match status" value="1"/>
</dbReference>
<keyword evidence="9" id="KW-1185">Reference proteome</keyword>
<accession>A9AVH6</accession>
<dbReference type="PANTHER" id="PTHR30011:SF16">
    <property type="entry name" value="C2H2 FINGER DOMAIN TRANSCRIPTION FACTOR (EUROFUNG)-RELATED"/>
    <property type="match status" value="1"/>
</dbReference>
<dbReference type="AlphaFoldDB" id="A9AVH6"/>
<dbReference type="FunCoup" id="A9AVH6">
    <property type="interactions" value="46"/>
</dbReference>
<dbReference type="InterPro" id="IPR016215">
    <property type="entry name" value="NTA_MOA"/>
</dbReference>
<evidence type="ECO:0000256" key="3">
    <source>
        <dbReference type="ARBA" id="ARBA00023002"/>
    </source>
</evidence>
<dbReference type="InterPro" id="IPR011251">
    <property type="entry name" value="Luciferase-like_dom"/>
</dbReference>
<keyword evidence="4 8" id="KW-0503">Monooxygenase</keyword>
<feature type="binding site" evidence="6">
    <location>
        <position position="226"/>
    </location>
    <ligand>
        <name>FMN</name>
        <dbReference type="ChEBI" id="CHEBI:58210"/>
    </ligand>
</feature>
<feature type="domain" description="Luciferase-like" evidence="7">
    <location>
        <begin position="19"/>
        <end position="383"/>
    </location>
</feature>
<dbReference type="Gene3D" id="3.20.20.30">
    <property type="entry name" value="Luciferase-like domain"/>
    <property type="match status" value="1"/>
</dbReference>
<dbReference type="SUPFAM" id="SSF51679">
    <property type="entry name" value="Bacterial luciferase-like"/>
    <property type="match status" value="1"/>
</dbReference>
<feature type="binding site" evidence="6">
    <location>
        <position position="152"/>
    </location>
    <ligand>
        <name>FMN</name>
        <dbReference type="ChEBI" id="CHEBI:58210"/>
    </ligand>
</feature>
<dbReference type="KEGG" id="hau:Haur_2024"/>
<name>A9AVH6_HERA2</name>
<dbReference type="STRING" id="316274.Haur_2024"/>
<reference evidence="8 9" key="1">
    <citation type="journal article" date="2011" name="Stand. Genomic Sci.">
        <title>Complete genome sequence of the filamentous gliding predatory bacterium Herpetosiphon aurantiacus type strain (114-95(T)).</title>
        <authorList>
            <person name="Kiss H."/>
            <person name="Nett M."/>
            <person name="Domin N."/>
            <person name="Martin K."/>
            <person name="Maresca J.A."/>
            <person name="Copeland A."/>
            <person name="Lapidus A."/>
            <person name="Lucas S."/>
            <person name="Berry K.W."/>
            <person name="Glavina Del Rio T."/>
            <person name="Dalin E."/>
            <person name="Tice H."/>
            <person name="Pitluck S."/>
            <person name="Richardson P."/>
            <person name="Bruce D."/>
            <person name="Goodwin L."/>
            <person name="Han C."/>
            <person name="Detter J.C."/>
            <person name="Schmutz J."/>
            <person name="Brettin T."/>
            <person name="Land M."/>
            <person name="Hauser L."/>
            <person name="Kyrpides N.C."/>
            <person name="Ivanova N."/>
            <person name="Goker M."/>
            <person name="Woyke T."/>
            <person name="Klenk H.P."/>
            <person name="Bryant D.A."/>
        </authorList>
    </citation>
    <scope>NUCLEOTIDE SEQUENCE [LARGE SCALE GENOMIC DNA]</scope>
    <source>
        <strain evidence="9">ATCC 23779 / DSM 785 / 114-95</strain>
    </source>
</reference>
<dbReference type="eggNOG" id="COG2141">
    <property type="taxonomic scope" value="Bacteria"/>
</dbReference>
<evidence type="ECO:0000259" key="7">
    <source>
        <dbReference type="Pfam" id="PF00296"/>
    </source>
</evidence>
<dbReference type="Proteomes" id="UP000000787">
    <property type="component" value="Chromosome"/>
</dbReference>
<evidence type="ECO:0000256" key="1">
    <source>
        <dbReference type="ARBA" id="ARBA00022630"/>
    </source>
</evidence>
<organism evidence="8 9">
    <name type="scientific">Herpetosiphon aurantiacus (strain ATCC 23779 / DSM 785 / 114-95)</name>
    <dbReference type="NCBI Taxonomy" id="316274"/>
    <lineage>
        <taxon>Bacteria</taxon>
        <taxon>Bacillati</taxon>
        <taxon>Chloroflexota</taxon>
        <taxon>Chloroflexia</taxon>
        <taxon>Herpetosiphonales</taxon>
        <taxon>Herpetosiphonaceae</taxon>
        <taxon>Herpetosiphon</taxon>
    </lineage>
</organism>
<dbReference type="InterPro" id="IPR036661">
    <property type="entry name" value="Luciferase-like_sf"/>
</dbReference>
<dbReference type="PANTHER" id="PTHR30011">
    <property type="entry name" value="ALKANESULFONATE MONOOXYGENASE-RELATED"/>
    <property type="match status" value="1"/>
</dbReference>
<dbReference type="GO" id="GO:0016705">
    <property type="term" value="F:oxidoreductase activity, acting on paired donors, with incorporation or reduction of molecular oxygen"/>
    <property type="evidence" value="ECO:0007669"/>
    <property type="project" value="InterPro"/>
</dbReference>
<evidence type="ECO:0000256" key="4">
    <source>
        <dbReference type="ARBA" id="ARBA00023033"/>
    </source>
</evidence>
<keyword evidence="2 6" id="KW-0288">FMN</keyword>
<evidence type="ECO:0000313" key="9">
    <source>
        <dbReference type="Proteomes" id="UP000000787"/>
    </source>
</evidence>
<feature type="binding site" evidence="6">
    <location>
        <position position="227"/>
    </location>
    <ligand>
        <name>FMN</name>
        <dbReference type="ChEBI" id="CHEBI:58210"/>
    </ligand>
</feature>
<dbReference type="HOGENOM" id="CLU_022256_1_2_0"/>
<keyword evidence="1 6" id="KW-0285">Flavoprotein</keyword>
<keyword evidence="3" id="KW-0560">Oxidoreductase</keyword>